<evidence type="ECO:0000259" key="2">
    <source>
        <dbReference type="PROSITE" id="PS51898"/>
    </source>
</evidence>
<evidence type="ECO:0000256" key="1">
    <source>
        <dbReference type="ARBA" id="ARBA00023172"/>
    </source>
</evidence>
<keyword evidence="4" id="KW-1185">Reference proteome</keyword>
<dbReference type="CDD" id="cd00397">
    <property type="entry name" value="DNA_BRE_C"/>
    <property type="match status" value="1"/>
</dbReference>
<accession>A0ABW3ZNN3</accession>
<organism evidence="3 4">
    <name type="scientific">Litorisediminicola beolgyonensis</name>
    <dbReference type="NCBI Taxonomy" id="1173614"/>
    <lineage>
        <taxon>Bacteria</taxon>
        <taxon>Pseudomonadati</taxon>
        <taxon>Pseudomonadota</taxon>
        <taxon>Alphaproteobacteria</taxon>
        <taxon>Rhodobacterales</taxon>
        <taxon>Paracoccaceae</taxon>
        <taxon>Litorisediminicola</taxon>
    </lineage>
</organism>
<keyword evidence="1" id="KW-0233">DNA recombination</keyword>
<gene>
    <name evidence="3" type="primary">xerC</name>
    <name evidence="3" type="ORF">ACFQ4E_19160</name>
</gene>
<feature type="domain" description="Tyr recombinase" evidence="2">
    <location>
        <begin position="366"/>
        <end position="553"/>
    </location>
</feature>
<evidence type="ECO:0000313" key="4">
    <source>
        <dbReference type="Proteomes" id="UP001597135"/>
    </source>
</evidence>
<dbReference type="PROSITE" id="PS51898">
    <property type="entry name" value="TYR_RECOMBINASE"/>
    <property type="match status" value="1"/>
</dbReference>
<name>A0ABW3ZNN3_9RHOB</name>
<sequence>MKTLRPSDLELALVPKQVQMFSSVHDAIASDLSLKAERRRDLCSALRRLAAALERTMERTPADPGWLQPRIEQISPASRDLTPKTWANIVSDAKAALRQVGIVSRKIHRAKDLSPVWRELLESVTASGEKSLRIGVAPFIFFLDEVEALPEDVGIEHADAFRSALELNEIRRNPKTAYSNAIAAWNAAPKRISGWPGKPIIRPESANAIKLPLETFPQSFREELAQLPVSFAKVNFLARRTLRPYSQRTITLYSRYVERFAGALVRAGQDPASLTRLSDLIDPGTVQTGLTWLYERSGEVTTSLEMMADSLVALAERHCLVDDDHQAELRRLRARVTKKRATGMTPRNRERLRNLTPKKTRHRLISLPEQLFDEAGAKTTKSACLARETALVVALLSYTAIRRQNLVSIDIDHHLKRPGDGKTYLSFEPGEMKNSQALEYVLPSHLVSMIEKHLLLRSPTLVPSGTRWLFPRRDGTGPLAADYLAKRVTARIFRETGVKMHLHLFRHFAVYLYLEKYPGDYEGARRLMGHASLSTTLTAYSDLDGFAICQLFGDILDAERHAGQDEVAH</sequence>
<reference evidence="4" key="1">
    <citation type="journal article" date="2019" name="Int. J. Syst. Evol. Microbiol.">
        <title>The Global Catalogue of Microorganisms (GCM) 10K type strain sequencing project: providing services to taxonomists for standard genome sequencing and annotation.</title>
        <authorList>
            <consortium name="The Broad Institute Genomics Platform"/>
            <consortium name="The Broad Institute Genome Sequencing Center for Infectious Disease"/>
            <person name="Wu L."/>
            <person name="Ma J."/>
        </authorList>
    </citation>
    <scope>NUCLEOTIDE SEQUENCE [LARGE SCALE GENOMIC DNA]</scope>
    <source>
        <strain evidence="4">CCUG 62953</strain>
    </source>
</reference>
<dbReference type="Pfam" id="PF00589">
    <property type="entry name" value="Phage_integrase"/>
    <property type="match status" value="1"/>
</dbReference>
<dbReference type="RefSeq" id="WP_386806134.1">
    <property type="nucleotide sequence ID" value="NZ_JBHTMU010000055.1"/>
</dbReference>
<protein>
    <submittedName>
        <fullName evidence="3">Tyrosine recombinase XerC</fullName>
    </submittedName>
</protein>
<dbReference type="InterPro" id="IPR002104">
    <property type="entry name" value="Integrase_catalytic"/>
</dbReference>
<dbReference type="InterPro" id="IPR013762">
    <property type="entry name" value="Integrase-like_cat_sf"/>
</dbReference>
<dbReference type="SUPFAM" id="SSF56349">
    <property type="entry name" value="DNA breaking-rejoining enzymes"/>
    <property type="match status" value="1"/>
</dbReference>
<dbReference type="InterPro" id="IPR011010">
    <property type="entry name" value="DNA_brk_join_enz"/>
</dbReference>
<proteinExistence type="predicted"/>
<evidence type="ECO:0000313" key="3">
    <source>
        <dbReference type="EMBL" id="MFD1344558.1"/>
    </source>
</evidence>
<dbReference type="EMBL" id="JBHTMU010000055">
    <property type="protein sequence ID" value="MFD1344558.1"/>
    <property type="molecule type" value="Genomic_DNA"/>
</dbReference>
<dbReference type="Gene3D" id="1.10.443.10">
    <property type="entry name" value="Intergrase catalytic core"/>
    <property type="match status" value="1"/>
</dbReference>
<comment type="caution">
    <text evidence="3">The sequence shown here is derived from an EMBL/GenBank/DDBJ whole genome shotgun (WGS) entry which is preliminary data.</text>
</comment>
<dbReference type="Proteomes" id="UP001597135">
    <property type="component" value="Unassembled WGS sequence"/>
</dbReference>